<dbReference type="InterPro" id="IPR029066">
    <property type="entry name" value="PLP-binding_barrel"/>
</dbReference>
<evidence type="ECO:0000313" key="7">
    <source>
        <dbReference type="Proteomes" id="UP001173465"/>
    </source>
</evidence>
<organism evidence="6 7">
    <name type="scientific">Thiopseudomonas alkaliphila</name>
    <dbReference type="NCBI Taxonomy" id="1697053"/>
    <lineage>
        <taxon>Bacteria</taxon>
        <taxon>Pseudomonadati</taxon>
        <taxon>Pseudomonadota</taxon>
        <taxon>Gammaproteobacteria</taxon>
        <taxon>Pseudomonadales</taxon>
        <taxon>Pseudomonadaceae</taxon>
        <taxon>Thiopseudomonas</taxon>
    </lineage>
</organism>
<dbReference type="InterPro" id="IPR011078">
    <property type="entry name" value="PyrdxlP_homeostasis"/>
</dbReference>
<dbReference type="EMBL" id="JACANB010000005">
    <property type="protein sequence ID" value="MDM1696814.1"/>
    <property type="molecule type" value="Genomic_DNA"/>
</dbReference>
<proteinExistence type="inferred from homology"/>
<evidence type="ECO:0000259" key="5">
    <source>
        <dbReference type="Pfam" id="PF01168"/>
    </source>
</evidence>
<dbReference type="Pfam" id="PF01168">
    <property type="entry name" value="Ala_racemase_N"/>
    <property type="match status" value="1"/>
</dbReference>
<evidence type="ECO:0000256" key="3">
    <source>
        <dbReference type="PIRSR" id="PIRSR004848-1"/>
    </source>
</evidence>
<reference evidence="6" key="2">
    <citation type="journal article" date="2022" name="Sci. Total Environ.">
        <title>Prevalence, transmission, and molecular epidemiology of tet(X)-positive bacteria among humans, animals, and environmental niches in China: An epidemiological, and genomic-based study.</title>
        <authorList>
            <person name="Dong N."/>
            <person name="Zeng Y."/>
            <person name="Cai C."/>
            <person name="Sun C."/>
            <person name="Lu J."/>
            <person name="Liu C."/>
            <person name="Zhou H."/>
            <person name="Sun Q."/>
            <person name="Shu L."/>
            <person name="Wang H."/>
            <person name="Wang Y."/>
            <person name="Wang S."/>
            <person name="Wu C."/>
            <person name="Chan E.W."/>
            <person name="Chen G."/>
            <person name="Shen Z."/>
            <person name="Chen S."/>
            <person name="Zhang R."/>
        </authorList>
    </citation>
    <scope>NUCLEOTIDE SEQUENCE</scope>
    <source>
        <strain evidence="6">DF46-2-2</strain>
    </source>
</reference>
<dbReference type="SUPFAM" id="SSF51419">
    <property type="entry name" value="PLP-binding barrel"/>
    <property type="match status" value="1"/>
</dbReference>
<dbReference type="PANTHER" id="PTHR10146:SF14">
    <property type="entry name" value="PYRIDOXAL PHOSPHATE HOMEOSTASIS PROTEIN"/>
    <property type="match status" value="1"/>
</dbReference>
<reference evidence="6" key="1">
    <citation type="submission" date="2020-06" db="EMBL/GenBank/DDBJ databases">
        <authorList>
            <person name="Dong N."/>
        </authorList>
    </citation>
    <scope>NUCLEOTIDE SEQUENCE</scope>
    <source>
        <strain evidence="6">DF46-2-2</strain>
    </source>
</reference>
<comment type="cofactor">
    <cofactor evidence="3">
        <name>pyridoxal 5'-phosphate</name>
        <dbReference type="ChEBI" id="CHEBI:597326"/>
    </cofactor>
</comment>
<dbReference type="GO" id="GO:0030170">
    <property type="term" value="F:pyridoxal phosphate binding"/>
    <property type="evidence" value="ECO:0007669"/>
    <property type="project" value="UniProtKB-UniRule"/>
</dbReference>
<evidence type="ECO:0000256" key="2">
    <source>
        <dbReference type="HAMAP-Rule" id="MF_02087"/>
    </source>
</evidence>
<dbReference type="NCBIfam" id="TIGR00044">
    <property type="entry name" value="YggS family pyridoxal phosphate-dependent enzyme"/>
    <property type="match status" value="1"/>
</dbReference>
<dbReference type="Gene3D" id="3.20.20.10">
    <property type="entry name" value="Alanine racemase"/>
    <property type="match status" value="1"/>
</dbReference>
<accession>A0AAW7DRS4</accession>
<dbReference type="PANTHER" id="PTHR10146">
    <property type="entry name" value="PROLINE SYNTHETASE CO-TRANSCRIBED BACTERIAL HOMOLOG PROTEIN"/>
    <property type="match status" value="1"/>
</dbReference>
<comment type="caution">
    <text evidence="6">The sequence shown here is derived from an EMBL/GenBank/DDBJ whole genome shotgun (WGS) entry which is preliminary data.</text>
</comment>
<evidence type="ECO:0000256" key="1">
    <source>
        <dbReference type="ARBA" id="ARBA00022898"/>
    </source>
</evidence>
<sequence>MSLNLSQNLQRVRQRLIQASSAYTVSHTPQLLAVSKHHSSAAIAELYQLGQVAFAESYVQEALSKQQDLAALAIEWHFIGPIQSNKTKQIAQHFAWVHSVDRLKVAERLNKACADSGRRLNICLQVNISREASKSGCLPEELPALAIAVQSLPYLQLRGLMAIPNPTEDIAEQRANFAKVAALQAQLNQILDDPLDTLSMGMSNDLEAAVAEGATYVRIGTALFGART</sequence>
<dbReference type="FunFam" id="3.20.20.10:FF:000018">
    <property type="entry name" value="Pyridoxal phosphate homeostasis protein"/>
    <property type="match status" value="1"/>
</dbReference>
<dbReference type="InterPro" id="IPR001608">
    <property type="entry name" value="Ala_racemase_N"/>
</dbReference>
<protein>
    <recommendedName>
        <fullName evidence="2">Pyridoxal phosphate homeostasis protein</fullName>
        <shortName evidence="2">PLP homeostasis protein</shortName>
    </recommendedName>
</protein>
<feature type="modified residue" description="N6-(pyridoxal phosphate)lysine" evidence="2 3">
    <location>
        <position position="36"/>
    </location>
</feature>
<keyword evidence="1 2" id="KW-0663">Pyridoxal phosphate</keyword>
<comment type="function">
    <text evidence="2">Pyridoxal 5'-phosphate (PLP)-binding protein, which is involved in PLP homeostasis.</text>
</comment>
<dbReference type="HAMAP" id="MF_02087">
    <property type="entry name" value="PLP_homeostasis"/>
    <property type="match status" value="1"/>
</dbReference>
<dbReference type="CDD" id="cd06824">
    <property type="entry name" value="PLPDE_III_Yggs_like"/>
    <property type="match status" value="1"/>
</dbReference>
<dbReference type="PROSITE" id="PS01211">
    <property type="entry name" value="UPF0001"/>
    <property type="match status" value="1"/>
</dbReference>
<dbReference type="RefSeq" id="WP_286594078.1">
    <property type="nucleotide sequence ID" value="NZ_JACANB010000005.1"/>
</dbReference>
<comment type="similarity">
    <text evidence="2 4">Belongs to the pyridoxal phosphate-binding protein YggS/PROSC family.</text>
</comment>
<evidence type="ECO:0000313" key="6">
    <source>
        <dbReference type="EMBL" id="MDM1696814.1"/>
    </source>
</evidence>
<gene>
    <name evidence="6" type="ORF">HX099_09105</name>
</gene>
<dbReference type="AlphaFoldDB" id="A0AAW7DRS4"/>
<feature type="domain" description="Alanine racemase N-terminal" evidence="5">
    <location>
        <begin position="10"/>
        <end position="227"/>
    </location>
</feature>
<dbReference type="PIRSF" id="PIRSF004848">
    <property type="entry name" value="YBL036c_PLPDEIII"/>
    <property type="match status" value="1"/>
</dbReference>
<evidence type="ECO:0000256" key="4">
    <source>
        <dbReference type="RuleBase" id="RU004514"/>
    </source>
</evidence>
<dbReference type="Proteomes" id="UP001173465">
    <property type="component" value="Unassembled WGS sequence"/>
</dbReference>
<name>A0AAW7DRS4_9GAMM</name>